<feature type="transmembrane region" description="Helical" evidence="1">
    <location>
        <begin position="54"/>
        <end position="79"/>
    </location>
</feature>
<dbReference type="Proteomes" id="UP000245469">
    <property type="component" value="Unassembled WGS sequence"/>
</dbReference>
<keyword evidence="1" id="KW-0472">Membrane</keyword>
<evidence type="ECO:0000313" key="3">
    <source>
        <dbReference type="Proteomes" id="UP000245469"/>
    </source>
</evidence>
<accession>A0A316AEL7</accession>
<comment type="caution">
    <text evidence="2">The sequence shown here is derived from an EMBL/GenBank/DDBJ whole genome shotgun (WGS) entry which is preliminary data.</text>
</comment>
<name>A0A316AEL7_9ACTN</name>
<keyword evidence="1" id="KW-1133">Transmembrane helix</keyword>
<dbReference type="EMBL" id="QGDQ01000001">
    <property type="protein sequence ID" value="PWJ56225.1"/>
    <property type="molecule type" value="Genomic_DNA"/>
</dbReference>
<sequence>MSGDPRGTDDDGERSLVLAVRQAVQGDDVWSADRASFIAAQADRRAARRRRRRLVVAPAALLAAAAAVATGLAVFPAIVTAEGTSLPAAGRPAPSGPSTIQTIAPDPAVVDAAEAAGRLFTAEVQWVIPGAAAQLSEGAGESGADLSLDDACATAVLPVTGPIQRETATWKDTLAVQTFKDASANAGPAPQAVTTTEFASLTSQVDTYADATQARAAVDALRESARTCTPAPGESQPSSPFVQEMFRYDVLLGSAIASAPGHYRVMTAGASGAHVAVISAIVNLSNGSEEDVARQQVGLDLERLARVAAARADSRPGTEEPVDLARTPVTTADVDAVLPGAQPMSVYAAKLSLDSRPRDACGTDPLTGVADLEYMSRGAWSDPHDESVDFGVDGQKPTAMGLADVVVITNDFASPADAQAYATAYQGSASTCLRGDHVLPPAPVDLLPAGAADALLTNAYDEVNHRHGYAAVVVRGSTAATVLAWVPGEASRVAATQAAQRVVTLASQSAAVAEAQRNADAASAAAADAAAAATDTP</sequence>
<protein>
    <submittedName>
        <fullName evidence="2">Uncharacterized protein</fullName>
    </submittedName>
</protein>
<keyword evidence="3" id="KW-1185">Reference proteome</keyword>
<keyword evidence="1" id="KW-0812">Transmembrane</keyword>
<reference evidence="2 3" key="1">
    <citation type="submission" date="2018-03" db="EMBL/GenBank/DDBJ databases">
        <title>Genomic Encyclopedia of Archaeal and Bacterial Type Strains, Phase II (KMG-II): from individual species to whole genera.</title>
        <authorList>
            <person name="Goeker M."/>
        </authorList>
    </citation>
    <scope>NUCLEOTIDE SEQUENCE [LARGE SCALE GENOMIC DNA]</scope>
    <source>
        <strain evidence="2 3">DSM 44889</strain>
    </source>
</reference>
<organism evidence="2 3">
    <name type="scientific">Quadrisphaera granulorum</name>
    <dbReference type="NCBI Taxonomy" id="317664"/>
    <lineage>
        <taxon>Bacteria</taxon>
        <taxon>Bacillati</taxon>
        <taxon>Actinomycetota</taxon>
        <taxon>Actinomycetes</taxon>
        <taxon>Kineosporiales</taxon>
        <taxon>Kineosporiaceae</taxon>
        <taxon>Quadrisphaera</taxon>
    </lineage>
</organism>
<proteinExistence type="predicted"/>
<evidence type="ECO:0000256" key="1">
    <source>
        <dbReference type="SAM" id="Phobius"/>
    </source>
</evidence>
<evidence type="ECO:0000313" key="2">
    <source>
        <dbReference type="EMBL" id="PWJ56225.1"/>
    </source>
</evidence>
<dbReference type="RefSeq" id="WP_109772418.1">
    <property type="nucleotide sequence ID" value="NZ_QGDQ01000001.1"/>
</dbReference>
<gene>
    <name evidence="2" type="ORF">BXY45_101200</name>
</gene>
<dbReference type="AlphaFoldDB" id="A0A316AEL7"/>